<dbReference type="AlphaFoldDB" id="A0A412NHP8"/>
<accession>A0A412NHP8</accession>
<dbReference type="RefSeq" id="WP_118046775.1">
    <property type="nucleotide sequence ID" value="NZ_QRWQ01000006.1"/>
</dbReference>
<organism evidence="1 2">
    <name type="scientific">Mediterraneibacter gnavus</name>
    <name type="common">Ruminococcus gnavus</name>
    <dbReference type="NCBI Taxonomy" id="33038"/>
    <lineage>
        <taxon>Bacteria</taxon>
        <taxon>Bacillati</taxon>
        <taxon>Bacillota</taxon>
        <taxon>Clostridia</taxon>
        <taxon>Lachnospirales</taxon>
        <taxon>Lachnospiraceae</taxon>
        <taxon>Mediterraneibacter</taxon>
    </lineage>
</organism>
<evidence type="ECO:0000313" key="1">
    <source>
        <dbReference type="EMBL" id="RGT39155.1"/>
    </source>
</evidence>
<name>A0A412NHP8_MEDGN</name>
<protein>
    <submittedName>
        <fullName evidence="1">Uncharacterized protein</fullName>
    </submittedName>
</protein>
<comment type="caution">
    <text evidence="1">The sequence shown here is derived from an EMBL/GenBank/DDBJ whole genome shotgun (WGS) entry which is preliminary data.</text>
</comment>
<dbReference type="Proteomes" id="UP000283834">
    <property type="component" value="Unassembled WGS sequence"/>
</dbReference>
<proteinExistence type="predicted"/>
<dbReference type="EMBL" id="QRWQ01000006">
    <property type="protein sequence ID" value="RGT39155.1"/>
    <property type="molecule type" value="Genomic_DNA"/>
</dbReference>
<reference evidence="1 2" key="1">
    <citation type="submission" date="2018-08" db="EMBL/GenBank/DDBJ databases">
        <title>A genome reference for cultivated species of the human gut microbiota.</title>
        <authorList>
            <person name="Zou Y."/>
            <person name="Xue W."/>
            <person name="Luo G."/>
        </authorList>
    </citation>
    <scope>NUCLEOTIDE SEQUENCE [LARGE SCALE GENOMIC DNA]</scope>
    <source>
        <strain evidence="1 2">AF19-16AC</strain>
    </source>
</reference>
<gene>
    <name evidence="1" type="ORF">DWX36_07880</name>
</gene>
<sequence>MGIYREVDTEVTCDTCGERIKAWSSAGIGVSRTWAAHYARVEGATVGKKGVMCKECRIAERQKKCSLIKRLGEPGREADGTCRGFGTENDDEPIEQCKRCIACVDFDWEEEKARFKF</sequence>
<evidence type="ECO:0000313" key="2">
    <source>
        <dbReference type="Proteomes" id="UP000283834"/>
    </source>
</evidence>